<protein>
    <recommendedName>
        <fullName evidence="2">Endonuclease/exonuclease/phosphatase domain-containing protein</fullName>
    </recommendedName>
</protein>
<dbReference type="Proteomes" id="UP000078492">
    <property type="component" value="Unassembled WGS sequence"/>
</dbReference>
<evidence type="ECO:0000313" key="3">
    <source>
        <dbReference type="EMBL" id="KYN22581.1"/>
    </source>
</evidence>
<dbReference type="AlphaFoldDB" id="A0A151JBP8"/>
<keyword evidence="4" id="KW-1185">Reference proteome</keyword>
<sequence length="310" mass="34667">ILQWNCCGARSKLPQLQAISKNYDIICIQESLLSPFSIFSLRGFYTLRADITKPGMRGICILIRYNIVFSIIDPSDLKDDSVEMLAVEVSSDKEKFTIVNIYRHPNHNTPAQFYEHLMRCGDSKTNCILVGDYNTYHSQWGCSNTDRAGKFILTATEDHSYCNTWGSDHFPITVRVGTNLILRRRYAYKIKLDKKELAAFQGALANSYDSFMSHLPPDEKEAYSRLTNHLVNTAVTCCSSSSKVTSPGTVLISNERATPPWDDIGKIPTPLLTTAAAKKDFPPDIPETSYTQQGETANKTTDPVDNTSTA</sequence>
<dbReference type="InterPro" id="IPR005135">
    <property type="entry name" value="Endo/exonuclease/phosphatase"/>
</dbReference>
<dbReference type="EMBL" id="KQ979119">
    <property type="protein sequence ID" value="KYN22581.1"/>
    <property type="molecule type" value="Genomic_DNA"/>
</dbReference>
<dbReference type="SUPFAM" id="SSF56219">
    <property type="entry name" value="DNase I-like"/>
    <property type="match status" value="1"/>
</dbReference>
<reference evidence="3 4" key="1">
    <citation type="submission" date="2015-09" db="EMBL/GenBank/DDBJ databases">
        <title>Trachymyrmex cornetzi WGS genome.</title>
        <authorList>
            <person name="Nygaard S."/>
            <person name="Hu H."/>
            <person name="Boomsma J."/>
            <person name="Zhang G."/>
        </authorList>
    </citation>
    <scope>NUCLEOTIDE SEQUENCE [LARGE SCALE GENOMIC DNA]</scope>
    <source>
        <strain evidence="3">Tcor2-1</strain>
        <tissue evidence="3">Whole body</tissue>
    </source>
</reference>
<evidence type="ECO:0000259" key="2">
    <source>
        <dbReference type="Pfam" id="PF03372"/>
    </source>
</evidence>
<feature type="compositionally biased region" description="Polar residues" evidence="1">
    <location>
        <begin position="288"/>
        <end position="310"/>
    </location>
</feature>
<dbReference type="STRING" id="471704.A0A151JBP8"/>
<evidence type="ECO:0000313" key="4">
    <source>
        <dbReference type="Proteomes" id="UP000078492"/>
    </source>
</evidence>
<feature type="domain" description="Endonuclease/exonuclease/phosphatase" evidence="2">
    <location>
        <begin position="2"/>
        <end position="163"/>
    </location>
</feature>
<dbReference type="InterPro" id="IPR036691">
    <property type="entry name" value="Endo/exonu/phosph_ase_sf"/>
</dbReference>
<proteinExistence type="predicted"/>
<accession>A0A151JBP8</accession>
<dbReference type="Gene3D" id="3.60.10.10">
    <property type="entry name" value="Endonuclease/exonuclease/phosphatase"/>
    <property type="match status" value="1"/>
</dbReference>
<organism evidence="3 4">
    <name type="scientific">Trachymyrmex cornetzi</name>
    <dbReference type="NCBI Taxonomy" id="471704"/>
    <lineage>
        <taxon>Eukaryota</taxon>
        <taxon>Metazoa</taxon>
        <taxon>Ecdysozoa</taxon>
        <taxon>Arthropoda</taxon>
        <taxon>Hexapoda</taxon>
        <taxon>Insecta</taxon>
        <taxon>Pterygota</taxon>
        <taxon>Neoptera</taxon>
        <taxon>Endopterygota</taxon>
        <taxon>Hymenoptera</taxon>
        <taxon>Apocrita</taxon>
        <taxon>Aculeata</taxon>
        <taxon>Formicoidea</taxon>
        <taxon>Formicidae</taxon>
        <taxon>Myrmicinae</taxon>
        <taxon>Trachymyrmex</taxon>
    </lineage>
</organism>
<dbReference type="GO" id="GO:0003824">
    <property type="term" value="F:catalytic activity"/>
    <property type="evidence" value="ECO:0007669"/>
    <property type="project" value="InterPro"/>
</dbReference>
<gene>
    <name evidence="3" type="ORF">ALC57_05020</name>
</gene>
<evidence type="ECO:0000256" key="1">
    <source>
        <dbReference type="SAM" id="MobiDB-lite"/>
    </source>
</evidence>
<feature type="non-terminal residue" evidence="3">
    <location>
        <position position="1"/>
    </location>
</feature>
<dbReference type="Pfam" id="PF03372">
    <property type="entry name" value="Exo_endo_phos"/>
    <property type="match status" value="1"/>
</dbReference>
<feature type="region of interest" description="Disordered" evidence="1">
    <location>
        <begin position="276"/>
        <end position="310"/>
    </location>
</feature>
<name>A0A151JBP8_9HYME</name>